<proteinExistence type="inferred from homology"/>
<keyword evidence="14" id="KW-1185">Reference proteome</keyword>
<keyword evidence="7 11" id="KW-0808">Transferase</keyword>
<dbReference type="Gene3D" id="3.40.640.10">
    <property type="entry name" value="Type I PLP-dependent aspartate aminotransferase-like (Major domain)"/>
    <property type="match status" value="1"/>
</dbReference>
<keyword evidence="5 11" id="KW-0032">Aminotransferase</keyword>
<feature type="domain" description="Aminotransferase class I/classII large" evidence="12">
    <location>
        <begin position="24"/>
        <end position="356"/>
    </location>
</feature>
<dbReference type="Pfam" id="PF00155">
    <property type="entry name" value="Aminotran_1_2"/>
    <property type="match status" value="1"/>
</dbReference>
<keyword evidence="9 11" id="KW-0368">Histidine biosynthesis</keyword>
<comment type="catalytic activity">
    <reaction evidence="10 11">
        <text>L-histidinol phosphate + 2-oxoglutarate = 3-(imidazol-4-yl)-2-oxopropyl phosphate + L-glutamate</text>
        <dbReference type="Rhea" id="RHEA:23744"/>
        <dbReference type="ChEBI" id="CHEBI:16810"/>
        <dbReference type="ChEBI" id="CHEBI:29985"/>
        <dbReference type="ChEBI" id="CHEBI:57766"/>
        <dbReference type="ChEBI" id="CHEBI:57980"/>
        <dbReference type="EC" id="2.6.1.9"/>
    </reaction>
</comment>
<dbReference type="GO" id="GO:0030170">
    <property type="term" value="F:pyridoxal phosphate binding"/>
    <property type="evidence" value="ECO:0007669"/>
    <property type="project" value="InterPro"/>
</dbReference>
<dbReference type="PANTHER" id="PTHR42885:SF2">
    <property type="entry name" value="HISTIDINOL-PHOSPHATE AMINOTRANSFERASE"/>
    <property type="match status" value="1"/>
</dbReference>
<evidence type="ECO:0000256" key="1">
    <source>
        <dbReference type="ARBA" id="ARBA00001933"/>
    </source>
</evidence>
<comment type="cofactor">
    <cofactor evidence="1 11">
        <name>pyridoxal 5'-phosphate</name>
        <dbReference type="ChEBI" id="CHEBI:597326"/>
    </cofactor>
</comment>
<dbReference type="HAMAP" id="MF_01023">
    <property type="entry name" value="HisC_aminotrans_2"/>
    <property type="match status" value="1"/>
</dbReference>
<evidence type="ECO:0000256" key="7">
    <source>
        <dbReference type="ARBA" id="ARBA00022679"/>
    </source>
</evidence>
<dbReference type="NCBIfam" id="TIGR01141">
    <property type="entry name" value="hisC"/>
    <property type="match status" value="1"/>
</dbReference>
<name>A0A517YTW7_9BACT</name>
<evidence type="ECO:0000256" key="11">
    <source>
        <dbReference type="HAMAP-Rule" id="MF_01023"/>
    </source>
</evidence>
<dbReference type="KEGG" id="pcor:KS4_17270"/>
<feature type="modified residue" description="N6-(pyridoxal phosphate)lysine" evidence="11">
    <location>
        <position position="221"/>
    </location>
</feature>
<organism evidence="13 14">
    <name type="scientific">Poriferisphaera corsica</name>
    <dbReference type="NCBI Taxonomy" id="2528020"/>
    <lineage>
        <taxon>Bacteria</taxon>
        <taxon>Pseudomonadati</taxon>
        <taxon>Planctomycetota</taxon>
        <taxon>Phycisphaerae</taxon>
        <taxon>Phycisphaerales</taxon>
        <taxon>Phycisphaeraceae</taxon>
        <taxon>Poriferisphaera</taxon>
    </lineage>
</organism>
<accession>A0A517YTW7</accession>
<comment type="pathway">
    <text evidence="2 11">Amino-acid biosynthesis; L-histidine biosynthesis; L-histidine from 5-phospho-alpha-D-ribose 1-diphosphate: step 7/9.</text>
</comment>
<dbReference type="InterPro" id="IPR015424">
    <property type="entry name" value="PyrdxlP-dep_Trfase"/>
</dbReference>
<dbReference type="CDD" id="cd00609">
    <property type="entry name" value="AAT_like"/>
    <property type="match status" value="1"/>
</dbReference>
<evidence type="ECO:0000256" key="6">
    <source>
        <dbReference type="ARBA" id="ARBA00022605"/>
    </source>
</evidence>
<dbReference type="GO" id="GO:0000105">
    <property type="term" value="P:L-histidine biosynthetic process"/>
    <property type="evidence" value="ECO:0007669"/>
    <property type="project" value="UniProtKB-UniRule"/>
</dbReference>
<dbReference type="AlphaFoldDB" id="A0A517YTW7"/>
<dbReference type="EMBL" id="CP036425">
    <property type="protein sequence ID" value="QDU33671.1"/>
    <property type="molecule type" value="Genomic_DNA"/>
</dbReference>
<keyword evidence="8 11" id="KW-0663">Pyridoxal phosphate</keyword>
<evidence type="ECO:0000256" key="9">
    <source>
        <dbReference type="ARBA" id="ARBA00023102"/>
    </source>
</evidence>
<dbReference type="InterPro" id="IPR004839">
    <property type="entry name" value="Aminotransferase_I/II_large"/>
</dbReference>
<dbReference type="GO" id="GO:0004400">
    <property type="term" value="F:histidinol-phosphate transaminase activity"/>
    <property type="evidence" value="ECO:0007669"/>
    <property type="project" value="UniProtKB-UniRule"/>
</dbReference>
<gene>
    <name evidence="11 13" type="primary">hisC</name>
    <name evidence="13" type="ORF">KS4_17270</name>
</gene>
<reference evidence="13 14" key="1">
    <citation type="submission" date="2019-02" db="EMBL/GenBank/DDBJ databases">
        <title>Deep-cultivation of Planctomycetes and their phenomic and genomic characterization uncovers novel biology.</title>
        <authorList>
            <person name="Wiegand S."/>
            <person name="Jogler M."/>
            <person name="Boedeker C."/>
            <person name="Pinto D."/>
            <person name="Vollmers J."/>
            <person name="Rivas-Marin E."/>
            <person name="Kohn T."/>
            <person name="Peeters S.H."/>
            <person name="Heuer A."/>
            <person name="Rast P."/>
            <person name="Oberbeckmann S."/>
            <person name="Bunk B."/>
            <person name="Jeske O."/>
            <person name="Meyerdierks A."/>
            <person name="Storesund J.E."/>
            <person name="Kallscheuer N."/>
            <person name="Luecker S."/>
            <person name="Lage O.M."/>
            <person name="Pohl T."/>
            <person name="Merkel B.J."/>
            <person name="Hornburger P."/>
            <person name="Mueller R.-W."/>
            <person name="Bruemmer F."/>
            <person name="Labrenz M."/>
            <person name="Spormann A.M."/>
            <person name="Op den Camp H."/>
            <person name="Overmann J."/>
            <person name="Amann R."/>
            <person name="Jetten M.S.M."/>
            <person name="Mascher T."/>
            <person name="Medema M.H."/>
            <person name="Devos D.P."/>
            <person name="Kaster A.-K."/>
            <person name="Ovreas L."/>
            <person name="Rohde M."/>
            <person name="Galperin M.Y."/>
            <person name="Jogler C."/>
        </authorList>
    </citation>
    <scope>NUCLEOTIDE SEQUENCE [LARGE SCALE GENOMIC DNA]</scope>
    <source>
        <strain evidence="13 14">KS4</strain>
    </source>
</reference>
<dbReference type="UniPathway" id="UPA00031">
    <property type="reaction ID" value="UER00012"/>
</dbReference>
<evidence type="ECO:0000256" key="5">
    <source>
        <dbReference type="ARBA" id="ARBA00022576"/>
    </source>
</evidence>
<dbReference type="InterPro" id="IPR005861">
    <property type="entry name" value="HisP_aminotrans"/>
</dbReference>
<evidence type="ECO:0000256" key="8">
    <source>
        <dbReference type="ARBA" id="ARBA00022898"/>
    </source>
</evidence>
<dbReference type="SUPFAM" id="SSF53383">
    <property type="entry name" value="PLP-dependent transferases"/>
    <property type="match status" value="1"/>
</dbReference>
<dbReference type="Gene3D" id="3.90.1150.10">
    <property type="entry name" value="Aspartate Aminotransferase, domain 1"/>
    <property type="match status" value="1"/>
</dbReference>
<comment type="subunit">
    <text evidence="4 11">Homodimer.</text>
</comment>
<sequence>MSYERDNIRRLSAYTPGEQPKAADIIKLNTNENPYPPVKSIMDALSSIQGEHLRKYPPATAIEFREATAKVHSVQPDQVIATNGSDELLRLAITCYCEPNSDSKKKGALGLTDPTYSLYNVLADIHDALIVSIDLDDQYQMPTDLAEQWNRAGCTLAMIVNPHAPSGRVYEIDQLKMIATAFNGILIIDEAYADFADFNALDLVRENSGLNNVLISRTFSKGYSLAGLRFGYGIAPASIIDTLNKAKDSYNTDFISQKLATAAILAHDDVAKTWDLVKSERSRVENKLIGMGYHVFPSQTNFLLAIPPKDAPQAEAIYRQLAEQHIYIRHFSMANMRDKIRISIGTPEQNDTLLQAMKELK</sequence>
<evidence type="ECO:0000256" key="4">
    <source>
        <dbReference type="ARBA" id="ARBA00011738"/>
    </source>
</evidence>
<dbReference type="InterPro" id="IPR015421">
    <property type="entry name" value="PyrdxlP-dep_Trfase_major"/>
</dbReference>
<evidence type="ECO:0000256" key="10">
    <source>
        <dbReference type="ARBA" id="ARBA00047481"/>
    </source>
</evidence>
<dbReference type="EC" id="2.6.1.9" evidence="11"/>
<evidence type="ECO:0000256" key="3">
    <source>
        <dbReference type="ARBA" id="ARBA00007970"/>
    </source>
</evidence>
<evidence type="ECO:0000259" key="12">
    <source>
        <dbReference type="Pfam" id="PF00155"/>
    </source>
</evidence>
<comment type="similarity">
    <text evidence="3 11">Belongs to the class-II pyridoxal-phosphate-dependent aminotransferase family. Histidinol-phosphate aminotransferase subfamily.</text>
</comment>
<dbReference type="Proteomes" id="UP000317369">
    <property type="component" value="Chromosome"/>
</dbReference>
<keyword evidence="6 11" id="KW-0028">Amino-acid biosynthesis</keyword>
<evidence type="ECO:0000313" key="13">
    <source>
        <dbReference type="EMBL" id="QDU33671.1"/>
    </source>
</evidence>
<dbReference type="InterPro" id="IPR015422">
    <property type="entry name" value="PyrdxlP-dep_Trfase_small"/>
</dbReference>
<dbReference type="InterPro" id="IPR001917">
    <property type="entry name" value="Aminotrans_II_pyridoxalP_BS"/>
</dbReference>
<dbReference type="OrthoDB" id="9813612at2"/>
<evidence type="ECO:0000256" key="2">
    <source>
        <dbReference type="ARBA" id="ARBA00005011"/>
    </source>
</evidence>
<dbReference type="PROSITE" id="PS00599">
    <property type="entry name" value="AA_TRANSFER_CLASS_2"/>
    <property type="match status" value="1"/>
</dbReference>
<protein>
    <recommendedName>
        <fullName evidence="11">Histidinol-phosphate aminotransferase</fullName>
        <ecNumber evidence="11">2.6.1.9</ecNumber>
    </recommendedName>
    <alternativeName>
        <fullName evidence="11">Imidazole acetol-phosphate transaminase</fullName>
    </alternativeName>
</protein>
<evidence type="ECO:0000313" key="14">
    <source>
        <dbReference type="Proteomes" id="UP000317369"/>
    </source>
</evidence>
<dbReference type="RefSeq" id="WP_145076895.1">
    <property type="nucleotide sequence ID" value="NZ_CP036425.1"/>
</dbReference>
<dbReference type="PANTHER" id="PTHR42885">
    <property type="entry name" value="HISTIDINOL-PHOSPHATE AMINOTRANSFERASE-RELATED"/>
    <property type="match status" value="1"/>
</dbReference>